<feature type="compositionally biased region" description="Basic and acidic residues" evidence="3">
    <location>
        <begin position="685"/>
        <end position="694"/>
    </location>
</feature>
<dbReference type="Gene3D" id="3.80.10.10">
    <property type="entry name" value="Ribonuclease Inhibitor"/>
    <property type="match status" value="2"/>
</dbReference>
<feature type="compositionally biased region" description="Basic and acidic residues" evidence="3">
    <location>
        <begin position="443"/>
        <end position="476"/>
    </location>
</feature>
<dbReference type="Pfam" id="PF00560">
    <property type="entry name" value="LRR_1"/>
    <property type="match status" value="2"/>
</dbReference>
<evidence type="ECO:0000256" key="3">
    <source>
        <dbReference type="SAM" id="MobiDB-lite"/>
    </source>
</evidence>
<protein>
    <recommendedName>
        <fullName evidence="8">Leucine rich repeat containing 66</fullName>
    </recommendedName>
</protein>
<dbReference type="InterPro" id="IPR003591">
    <property type="entry name" value="Leu-rich_rpt_typical-subtyp"/>
</dbReference>
<dbReference type="InParanoid" id="K7E4Q9"/>
<feature type="transmembrane region" description="Helical" evidence="4">
    <location>
        <begin position="345"/>
        <end position="366"/>
    </location>
</feature>
<keyword evidence="4" id="KW-0472">Membrane</keyword>
<evidence type="ECO:0000256" key="1">
    <source>
        <dbReference type="ARBA" id="ARBA00022614"/>
    </source>
</evidence>
<evidence type="ECO:0000256" key="5">
    <source>
        <dbReference type="SAM" id="SignalP"/>
    </source>
</evidence>
<keyword evidence="4" id="KW-0812">Transmembrane</keyword>
<organism evidence="6 7">
    <name type="scientific">Monodelphis domestica</name>
    <name type="common">Gray short-tailed opossum</name>
    <dbReference type="NCBI Taxonomy" id="13616"/>
    <lineage>
        <taxon>Eukaryota</taxon>
        <taxon>Metazoa</taxon>
        <taxon>Chordata</taxon>
        <taxon>Craniata</taxon>
        <taxon>Vertebrata</taxon>
        <taxon>Euteleostomi</taxon>
        <taxon>Mammalia</taxon>
        <taxon>Metatheria</taxon>
        <taxon>Didelphimorphia</taxon>
        <taxon>Didelphidae</taxon>
        <taxon>Monodelphis</taxon>
    </lineage>
</organism>
<accession>K7E4Q9</accession>
<reference evidence="6" key="2">
    <citation type="submission" date="2025-08" db="UniProtKB">
        <authorList>
            <consortium name="Ensembl"/>
        </authorList>
    </citation>
    <scope>IDENTIFICATION</scope>
</reference>
<feature type="region of interest" description="Disordered" evidence="3">
    <location>
        <begin position="806"/>
        <end position="842"/>
    </location>
</feature>
<evidence type="ECO:0008006" key="8">
    <source>
        <dbReference type="Google" id="ProtNLM"/>
    </source>
</evidence>
<feature type="compositionally biased region" description="Polar residues" evidence="3">
    <location>
        <begin position="409"/>
        <end position="420"/>
    </location>
</feature>
<dbReference type="SMART" id="SM00369">
    <property type="entry name" value="LRR_TYP"/>
    <property type="match status" value="6"/>
</dbReference>
<dbReference type="AlphaFoldDB" id="K7E4Q9"/>
<evidence type="ECO:0000313" key="6">
    <source>
        <dbReference type="Ensembl" id="ENSMODP00000040761.2"/>
    </source>
</evidence>
<feature type="compositionally biased region" description="Polar residues" evidence="3">
    <location>
        <begin position="711"/>
        <end position="728"/>
    </location>
</feature>
<dbReference type="Proteomes" id="UP000002280">
    <property type="component" value="Chromosome 5"/>
</dbReference>
<sequence length="854" mass="97444">MRSSYLRVIAVMLSLYFTRTVATKSRKLDILSNSGCRWDRDLLMDCSFTGKSDIPMAIPQTVTTLDLSYNSIRALSVSNVRNEDWTIKHLNLSNNRISELTFSSFMCFCSLETLNLSDNGIHSISLDLQRRNSLLRKCQRNGFRNVFTSLKVLSIQRNHLNATPGGLWKLKSLQNLDLSSNAISQIALTDFQNCLQLETLYLQNNKISKIHPDAFKDLNKLQIVNLSTNAMKTILPMMFIALTLPHLDADLSNNQWQCDCNMLVFQNFISESWRKKWNTICNESIRENETYWWTPYNRIKRIHRFLTLKHIMHEISVKQEHSLRLVRKAREILSSTREATTSQDLTLAVCLSVIITFCCAFCLGAFSRPYIDRLWQQRCQTKSSVSENAYSNEGFYDDVGIMGNPKPLSESQHQDSSSIYEDTEAPDLYTSVTDDGNPRASRRGRDCEQSRGRATLENRKRNENRLPNHHDAHSIDSEDMNGACLWKCYSHRITKGVVLFHEDPMRTSSVDKILQKDPGSFQSHSSELDGSLSRERIFPLPQVPMHPKAQNFEETGEIDRAAHIPSKIIGAQKGFPKEMQLNSHWHPQTIPQYRVDENRTILSDNPRDSYLSSPFPSWENDSYVDHSNHDPTPTFSSDHQKQESNPENINSDDVVTDNSFDSDEGSLFTFSSSSSEDDWNSTQEQPHDERDHEATWPSIEEDCVSKDSSDRMGNTQSESPGDNASIQKTLEKGENEKKEHSENIISNPDINLLETDQPTYQISGNSKTRTQESPPNSLASSPVSVEIPGMFIYDHVLTLSPEPSEWHHSWEKQEQVSIGSSSPQQTSFMCPEDPSDSESNDKEINILKSILWSI</sequence>
<dbReference type="HOGENOM" id="CLU_779763_0_0_1"/>
<evidence type="ECO:0000313" key="7">
    <source>
        <dbReference type="Proteomes" id="UP000002280"/>
    </source>
</evidence>
<reference evidence="6 7" key="1">
    <citation type="journal article" date="2007" name="Nature">
        <title>Genome of the marsupial Monodelphis domestica reveals innovation in non-coding sequences.</title>
        <authorList>
            <person name="Mikkelsen T.S."/>
            <person name="Wakefield M.J."/>
            <person name="Aken B."/>
            <person name="Amemiya C.T."/>
            <person name="Chang J.L."/>
            <person name="Duke S."/>
            <person name="Garber M."/>
            <person name="Gentles A.J."/>
            <person name="Goodstadt L."/>
            <person name="Heger A."/>
            <person name="Jurka J."/>
            <person name="Kamal M."/>
            <person name="Mauceli E."/>
            <person name="Searle S.M."/>
            <person name="Sharpe T."/>
            <person name="Baker M.L."/>
            <person name="Batzer M.A."/>
            <person name="Benos P.V."/>
            <person name="Belov K."/>
            <person name="Clamp M."/>
            <person name="Cook A."/>
            <person name="Cuff J."/>
            <person name="Das R."/>
            <person name="Davidow L."/>
            <person name="Deakin J.E."/>
            <person name="Fazzari M.J."/>
            <person name="Glass J.L."/>
            <person name="Grabherr M."/>
            <person name="Greally J.M."/>
            <person name="Gu W."/>
            <person name="Hore T.A."/>
            <person name="Huttley G.A."/>
            <person name="Kleber M."/>
            <person name="Jirtle R.L."/>
            <person name="Koina E."/>
            <person name="Lee J.T."/>
            <person name="Mahony S."/>
            <person name="Marra M.A."/>
            <person name="Miller R.D."/>
            <person name="Nicholls R.D."/>
            <person name="Oda M."/>
            <person name="Papenfuss A.T."/>
            <person name="Parra Z.E."/>
            <person name="Pollock D.D."/>
            <person name="Ray D.A."/>
            <person name="Schein J.E."/>
            <person name="Speed T.P."/>
            <person name="Thompson K."/>
            <person name="VandeBerg J.L."/>
            <person name="Wade C.M."/>
            <person name="Walker J.A."/>
            <person name="Waters P.D."/>
            <person name="Webber C."/>
            <person name="Weidman J.R."/>
            <person name="Xie X."/>
            <person name="Zody M.C."/>
            <person name="Baldwin J."/>
            <person name="Abdouelleil A."/>
            <person name="Abdulkadir J."/>
            <person name="Abebe A."/>
            <person name="Abera B."/>
            <person name="Abreu J."/>
            <person name="Acer S.C."/>
            <person name="Aftuck L."/>
            <person name="Alexander A."/>
            <person name="An P."/>
            <person name="Anderson E."/>
            <person name="Anderson S."/>
            <person name="Arachi H."/>
            <person name="Azer M."/>
            <person name="Bachantsang P."/>
            <person name="Barry A."/>
            <person name="Bayul T."/>
            <person name="Berlin A."/>
            <person name="Bessette D."/>
            <person name="Bloom T."/>
            <person name="Bloom T."/>
            <person name="Boguslavskiy L."/>
            <person name="Bonnet C."/>
            <person name="Boukhgalter B."/>
            <person name="Bourzgui I."/>
            <person name="Brown A."/>
            <person name="Cahill P."/>
            <person name="Channer S."/>
            <person name="Cheshatsang Y."/>
            <person name="Chuda L."/>
            <person name="Citroen M."/>
            <person name="Collymore A."/>
            <person name="Cooke P."/>
            <person name="Costello M."/>
            <person name="D'Aco K."/>
            <person name="Daza R."/>
            <person name="De Haan G."/>
            <person name="DeGray S."/>
            <person name="DeMaso C."/>
            <person name="Dhargay N."/>
            <person name="Dooley K."/>
            <person name="Dooley E."/>
            <person name="Doricent M."/>
            <person name="Dorje P."/>
            <person name="Dorjee K."/>
            <person name="Dupes A."/>
            <person name="Elong R."/>
            <person name="Falk J."/>
            <person name="Farina A."/>
            <person name="Faro S."/>
            <person name="Ferguson D."/>
            <person name="Fisher S."/>
            <person name="Foley C.D."/>
            <person name="Franke A."/>
            <person name="Friedrich D."/>
            <person name="Gadbois L."/>
            <person name="Gearin G."/>
            <person name="Gearin C.R."/>
            <person name="Giannoukos G."/>
            <person name="Goode T."/>
            <person name="Graham J."/>
            <person name="Grandbois E."/>
            <person name="Grewal S."/>
            <person name="Gyaltsen K."/>
            <person name="Hafez N."/>
            <person name="Hagos B."/>
            <person name="Hall J."/>
            <person name="Henson C."/>
            <person name="Hollinger A."/>
            <person name="Honan T."/>
            <person name="Huard M.D."/>
            <person name="Hughes L."/>
            <person name="Hurhula B."/>
            <person name="Husby M.E."/>
            <person name="Kamat A."/>
            <person name="Kanga B."/>
            <person name="Kashin S."/>
            <person name="Khazanovich D."/>
            <person name="Kisner P."/>
            <person name="Lance K."/>
            <person name="Lara M."/>
            <person name="Lee W."/>
            <person name="Lennon N."/>
            <person name="Letendre F."/>
            <person name="LeVine R."/>
            <person name="Lipovsky A."/>
            <person name="Liu X."/>
            <person name="Liu J."/>
            <person name="Liu S."/>
            <person name="Lokyitsang T."/>
            <person name="Lokyitsang Y."/>
            <person name="Lubonja R."/>
            <person name="Lui A."/>
            <person name="MacDonald P."/>
            <person name="Magnisalis V."/>
            <person name="Maru K."/>
            <person name="Matthews C."/>
            <person name="McCusker W."/>
            <person name="McDonough S."/>
            <person name="Mehta T."/>
            <person name="Meldrim J."/>
            <person name="Meneus L."/>
            <person name="Mihai O."/>
            <person name="Mihalev A."/>
            <person name="Mihova T."/>
            <person name="Mittelman R."/>
            <person name="Mlenga V."/>
            <person name="Montmayeur A."/>
            <person name="Mulrain L."/>
            <person name="Navidi A."/>
            <person name="Naylor J."/>
            <person name="Negash T."/>
            <person name="Nguyen T."/>
            <person name="Nguyen N."/>
            <person name="Nicol R."/>
            <person name="Norbu C."/>
            <person name="Norbu N."/>
            <person name="Novod N."/>
            <person name="O'Neill B."/>
            <person name="Osman S."/>
            <person name="Markiewicz E."/>
            <person name="Oyono O.L."/>
            <person name="Patti C."/>
            <person name="Phunkhang P."/>
            <person name="Pierre F."/>
            <person name="Priest M."/>
            <person name="Raghuraman S."/>
            <person name="Rege F."/>
            <person name="Reyes R."/>
            <person name="Rise C."/>
            <person name="Rogov P."/>
            <person name="Ross K."/>
            <person name="Ryan E."/>
            <person name="Settipalli S."/>
            <person name="Shea T."/>
            <person name="Sherpa N."/>
            <person name="Shi L."/>
            <person name="Shih D."/>
            <person name="Sparrow T."/>
            <person name="Spaulding J."/>
            <person name="Stalker J."/>
            <person name="Stange-Thomann N."/>
            <person name="Stavropoulos S."/>
            <person name="Stone C."/>
            <person name="Strader C."/>
            <person name="Tesfaye S."/>
            <person name="Thomson T."/>
            <person name="Thoulutsang Y."/>
            <person name="Thoulutsang D."/>
            <person name="Topham K."/>
            <person name="Topping I."/>
            <person name="Tsamla T."/>
            <person name="Vassiliev H."/>
            <person name="Vo A."/>
            <person name="Wangchuk T."/>
            <person name="Wangdi T."/>
            <person name="Weiand M."/>
            <person name="Wilkinson J."/>
            <person name="Wilson A."/>
            <person name="Yadav S."/>
            <person name="Young G."/>
            <person name="Yu Q."/>
            <person name="Zembek L."/>
            <person name="Zhong D."/>
            <person name="Zimmer A."/>
            <person name="Zwirko Z."/>
            <person name="Jaffe D.B."/>
            <person name="Alvarez P."/>
            <person name="Brockman W."/>
            <person name="Butler J."/>
            <person name="Chin C."/>
            <person name="Gnerre S."/>
            <person name="MacCallum I."/>
            <person name="Graves J.A."/>
            <person name="Ponting C.P."/>
            <person name="Breen M."/>
            <person name="Samollow P.B."/>
            <person name="Lander E.S."/>
            <person name="Lindblad-Toh K."/>
        </authorList>
    </citation>
    <scope>NUCLEOTIDE SEQUENCE [LARGE SCALE GENOMIC DNA]</scope>
</reference>
<reference evidence="6" key="3">
    <citation type="submission" date="2025-09" db="UniProtKB">
        <authorList>
            <consortium name="Ensembl"/>
        </authorList>
    </citation>
    <scope>IDENTIFICATION</scope>
</reference>
<keyword evidence="7" id="KW-1185">Reference proteome</keyword>
<keyword evidence="2" id="KW-0677">Repeat</keyword>
<dbReference type="InterPro" id="IPR050541">
    <property type="entry name" value="LRR_TM_domain-containing"/>
</dbReference>
<feature type="compositionally biased region" description="Basic and acidic residues" evidence="3">
    <location>
        <begin position="729"/>
        <end position="742"/>
    </location>
</feature>
<feature type="region of interest" description="Disordered" evidence="3">
    <location>
        <begin position="401"/>
        <end position="476"/>
    </location>
</feature>
<feature type="signal peptide" evidence="5">
    <location>
        <begin position="1"/>
        <end position="22"/>
    </location>
</feature>
<feature type="compositionally biased region" description="Polar residues" evidence="3">
    <location>
        <begin position="645"/>
        <end position="659"/>
    </location>
</feature>
<dbReference type="PROSITE" id="PS51450">
    <property type="entry name" value="LRR"/>
    <property type="match status" value="4"/>
</dbReference>
<feature type="region of interest" description="Disordered" evidence="3">
    <location>
        <begin position="621"/>
        <end position="782"/>
    </location>
</feature>
<dbReference type="OMA" id="LWDSQME"/>
<dbReference type="eggNOG" id="KOG0619">
    <property type="taxonomic scope" value="Eukaryota"/>
</dbReference>
<evidence type="ECO:0000256" key="4">
    <source>
        <dbReference type="SAM" id="Phobius"/>
    </source>
</evidence>
<dbReference type="GeneTree" id="ENSGT00390000014817"/>
<feature type="compositionally biased region" description="Polar residues" evidence="3">
    <location>
        <begin position="815"/>
        <end position="828"/>
    </location>
</feature>
<dbReference type="PANTHER" id="PTHR24369:SF213">
    <property type="entry name" value="INSULIN LIKE GROWTH FACTOR BINDING PROTEIN ACID LABILE SUBUNIT"/>
    <property type="match status" value="1"/>
</dbReference>
<keyword evidence="5" id="KW-0732">Signal</keyword>
<evidence type="ECO:0000256" key="2">
    <source>
        <dbReference type="ARBA" id="ARBA00022737"/>
    </source>
</evidence>
<dbReference type="PANTHER" id="PTHR24369">
    <property type="entry name" value="ANTIGEN BSP, PUTATIVE-RELATED"/>
    <property type="match status" value="1"/>
</dbReference>
<feature type="compositionally biased region" description="Low complexity" evidence="3">
    <location>
        <begin position="665"/>
        <end position="674"/>
    </location>
</feature>
<feature type="chain" id="PRO_5023865961" description="Leucine rich repeat containing 66" evidence="5">
    <location>
        <begin position="23"/>
        <end position="854"/>
    </location>
</feature>
<dbReference type="Ensembl" id="ENSMODT00000043868.2">
    <property type="protein sequence ID" value="ENSMODP00000040761.2"/>
    <property type="gene ID" value="ENSMODG00000027580.2"/>
</dbReference>
<dbReference type="GO" id="GO:0038023">
    <property type="term" value="F:signaling receptor activity"/>
    <property type="evidence" value="ECO:0000318"/>
    <property type="project" value="GO_Central"/>
</dbReference>
<dbReference type="Pfam" id="PF13855">
    <property type="entry name" value="LRR_8"/>
    <property type="match status" value="1"/>
</dbReference>
<dbReference type="Bgee" id="ENSMODG00000027580">
    <property type="expression patterns" value="Expressed in kidney and 5 other cell types or tissues"/>
</dbReference>
<proteinExistence type="predicted"/>
<dbReference type="InterPro" id="IPR032675">
    <property type="entry name" value="LRR_dom_sf"/>
</dbReference>
<dbReference type="STRING" id="13616.ENSMODP00000040761"/>
<keyword evidence="1" id="KW-0433">Leucine-rich repeat</keyword>
<feature type="compositionally biased region" description="Polar residues" evidence="3">
    <location>
        <begin position="743"/>
        <end position="782"/>
    </location>
</feature>
<dbReference type="InterPro" id="IPR001611">
    <property type="entry name" value="Leu-rich_rpt"/>
</dbReference>
<dbReference type="SUPFAM" id="SSF52058">
    <property type="entry name" value="L domain-like"/>
    <property type="match status" value="1"/>
</dbReference>
<name>K7E4Q9_MONDO</name>
<keyword evidence="4" id="KW-1133">Transmembrane helix</keyword>